<accession>A0A809RXH1</accession>
<dbReference type="Pfam" id="PF06841">
    <property type="entry name" value="Phage_T4_gp19"/>
    <property type="match status" value="1"/>
</dbReference>
<sequence length="147" mass="16530">MASSQRSKDPHLGLRFWVEVGGIEVAGFSECSGLSIETEMHEYVEGGLNSYTHKLPTRVKYGNITLKHGLDTQQDLFKWFKEGLNGEPAKRKNISIIVYNSTGTAVRRWELMRAYPVKWTGPDLKSDSGAIAVETLELAFDRLDPNK</sequence>
<dbReference type="KEGG" id="npy:NPRO_22070"/>
<dbReference type="InterPro" id="IPR011747">
    <property type="entry name" value="CHP02241"/>
</dbReference>
<reference evidence="1" key="1">
    <citation type="journal article" name="DNA Res.">
        <title>The physiological potential of anammox bacteria as revealed by their core genome structure.</title>
        <authorList>
            <person name="Okubo T."/>
            <person name="Toyoda A."/>
            <person name="Fukuhara K."/>
            <person name="Uchiyama I."/>
            <person name="Harigaya Y."/>
            <person name="Kuroiwa M."/>
            <person name="Suzuki T."/>
            <person name="Murakami Y."/>
            <person name="Suwa Y."/>
            <person name="Takami H."/>
        </authorList>
    </citation>
    <scope>NUCLEOTIDE SEQUENCE</scope>
    <source>
        <strain evidence="1">317325-2</strain>
    </source>
</reference>
<organism evidence="1 2">
    <name type="scientific">Candidatus Nitrosymbiomonas proteolyticus</name>
    <dbReference type="NCBI Taxonomy" id="2608984"/>
    <lineage>
        <taxon>Bacteria</taxon>
        <taxon>Bacillati</taxon>
        <taxon>Armatimonadota</taxon>
        <taxon>Armatimonadota incertae sedis</taxon>
        <taxon>Candidatus Nitrosymbiomonas</taxon>
    </lineage>
</organism>
<evidence type="ECO:0000313" key="1">
    <source>
        <dbReference type="EMBL" id="BBO24612.1"/>
    </source>
</evidence>
<evidence type="ECO:0000313" key="2">
    <source>
        <dbReference type="Proteomes" id="UP000662873"/>
    </source>
</evidence>
<dbReference type="PANTHER" id="PTHR38009">
    <property type="entry name" value="CONSERVED HYPOTHETICAL PHAGE TAIL PROTEIN"/>
    <property type="match status" value="1"/>
</dbReference>
<dbReference type="PANTHER" id="PTHR38009:SF1">
    <property type="entry name" value="CONSERVED HYPOTHETICAL PHAGE TAIL PROTEIN"/>
    <property type="match status" value="1"/>
</dbReference>
<dbReference type="GO" id="GO:0005198">
    <property type="term" value="F:structural molecule activity"/>
    <property type="evidence" value="ECO:0007669"/>
    <property type="project" value="InterPro"/>
</dbReference>
<dbReference type="EMBL" id="AP021858">
    <property type="protein sequence ID" value="BBO24612.1"/>
    <property type="molecule type" value="Genomic_DNA"/>
</dbReference>
<dbReference type="InterPro" id="IPR010667">
    <property type="entry name" value="Phage_T4_Gp19"/>
</dbReference>
<name>A0A809RXH1_9BACT</name>
<dbReference type="AlphaFoldDB" id="A0A809RXH1"/>
<dbReference type="NCBIfam" id="TIGR02241">
    <property type="entry name" value="conserved hypothetical phage tail region protein"/>
    <property type="match status" value="1"/>
</dbReference>
<protein>
    <submittedName>
        <fullName evidence="1">T4-like virus tail tube protein gp19</fullName>
    </submittedName>
</protein>
<dbReference type="Proteomes" id="UP000662873">
    <property type="component" value="Chromosome"/>
</dbReference>
<proteinExistence type="predicted"/>
<gene>
    <name evidence="1" type="ORF">NPRO_22070</name>
</gene>